<dbReference type="AlphaFoldDB" id="A0A7Y0HMM8"/>
<dbReference type="InterPro" id="IPR006474">
    <property type="entry name" value="Helicase_Cas3_CRISPR-ass_core"/>
</dbReference>
<evidence type="ECO:0000256" key="8">
    <source>
        <dbReference type="ARBA" id="ARBA00022840"/>
    </source>
</evidence>
<dbReference type="NCBIfam" id="TIGR01587">
    <property type="entry name" value="cas3_core"/>
    <property type="match status" value="1"/>
</dbReference>
<evidence type="ECO:0000313" key="14">
    <source>
        <dbReference type="Proteomes" id="UP000537131"/>
    </source>
</evidence>
<dbReference type="PROSITE" id="PS51192">
    <property type="entry name" value="HELICASE_ATP_BIND_1"/>
    <property type="match status" value="1"/>
</dbReference>
<sequence>MYFEDVNIFQIEDHVSNLKNMYAHRDTENKKPKEYLRDHIECTIEYFHFICREKNLDNIFINLEKSLLKEKDNVLVQLWKEMLINTVYMHDVGKINPAFQYDIMLNDFYKDNESRDSKHSLLSSYIYVSYFDKKIKNLDIEKLDKSFLRYFMYLNAYIISKHHGYLSDFEDFGTYLADETEDYFKEDDFPDLNMNTLKNSTIVNFFYGDSFKIIKEYVKNKDSDFNIYIYSKILFSILTASDYYATAEYMDGHKVVDMGIITKELKEKFCSEFNNYEITKNIRNYEKNPVIDGNYTSINELRSEITLESEKNYLKNKDKNIYYLEAPTGAGKTITSINLANLILKSEKAINELFYVFPFNTLVEQTEKGLKDIFKRSDITQNISVINSLTPIKTVDKNEDYKDFRSKENNRKIDYKKSLLNRIFLNYPFIITTHVNLFNYLFGTSREEGFPLIHICNSVIILDEIQSYKNGIWKEIINFLSAYAEILNVKVIIMSATLPRLNKLVEREDNNFVYLIKDRKHYFENPLFKNRVEFEMMDLGEDPESEGFELLLKDILKESKNNNKILIEFIFKKHADKFFDYMNENFISDSGHEIKIITSDDNKIDREKIIKLAKGKKNKVIIISTQVIEAGVDIDMDLGYKNISILDAEEQFMGRINRSCLNSGRVKFFQIDNCRLLYKDDVRKEKELTLINTEIQEILRNKDFEGYYDRVIDKIDKKKREINDKGYLSFIKQLYNLNFEKIKDYMKLIDDEINQNKYTIFLSRKIEVKDEKDGNVDMLDGRILWKDYKKLLVDSEMDYSERRVKLSEKNAQLSYFIYKVKKLPSQYNEILGDIYYIEDGEKYVLNGRFNQEIFMGETPDEANLIL</sequence>
<dbReference type="SMART" id="SM00487">
    <property type="entry name" value="DEXDc"/>
    <property type="match status" value="1"/>
</dbReference>
<keyword evidence="3" id="KW-0540">Nuclease</keyword>
<evidence type="ECO:0000256" key="5">
    <source>
        <dbReference type="ARBA" id="ARBA00022741"/>
    </source>
</evidence>
<evidence type="ECO:0000259" key="12">
    <source>
        <dbReference type="PROSITE" id="PS51643"/>
    </source>
</evidence>
<evidence type="ECO:0000256" key="7">
    <source>
        <dbReference type="ARBA" id="ARBA00022806"/>
    </source>
</evidence>
<dbReference type="Gene3D" id="3.40.50.300">
    <property type="entry name" value="P-loop containing nucleotide triphosphate hydrolases"/>
    <property type="match status" value="2"/>
</dbReference>
<keyword evidence="7" id="KW-0347">Helicase</keyword>
<dbReference type="InterPro" id="IPR011545">
    <property type="entry name" value="DEAD/DEAH_box_helicase_dom"/>
</dbReference>
<dbReference type="GO" id="GO:0003676">
    <property type="term" value="F:nucleic acid binding"/>
    <property type="evidence" value="ECO:0007669"/>
    <property type="project" value="InterPro"/>
</dbReference>
<evidence type="ECO:0000256" key="2">
    <source>
        <dbReference type="ARBA" id="ARBA00009046"/>
    </source>
</evidence>
<dbReference type="GO" id="GO:0005524">
    <property type="term" value="F:ATP binding"/>
    <property type="evidence" value="ECO:0007669"/>
    <property type="project" value="UniProtKB-KW"/>
</dbReference>
<dbReference type="Gene3D" id="1.10.3210.30">
    <property type="match status" value="1"/>
</dbReference>
<dbReference type="GO" id="GO:0016787">
    <property type="term" value="F:hydrolase activity"/>
    <property type="evidence" value="ECO:0007669"/>
    <property type="project" value="UniProtKB-KW"/>
</dbReference>
<dbReference type="InterPro" id="IPR038257">
    <property type="entry name" value="CRISPR-assoc_Cas3_HD_sf"/>
</dbReference>
<dbReference type="EMBL" id="JABBNI010000007">
    <property type="protein sequence ID" value="NMM61757.1"/>
    <property type="molecule type" value="Genomic_DNA"/>
</dbReference>
<dbReference type="InterPro" id="IPR027417">
    <property type="entry name" value="P-loop_NTPase"/>
</dbReference>
<reference evidence="13 14" key="1">
    <citation type="submission" date="2020-06" db="EMBL/GenBank/DDBJ databases">
        <title>Complete Genome Sequence of Clostridium muelleri sp. nov. P21T, an Acid-Alcohol Producing Acetogen Isolated from Old Hay.</title>
        <authorList>
            <person name="Duncan K.E."/>
            <person name="Tanner R.S."/>
        </authorList>
    </citation>
    <scope>NUCLEOTIDE SEQUENCE [LARGE SCALE GENOMIC DNA]</scope>
    <source>
        <strain evidence="13 14">P21</strain>
    </source>
</reference>
<proteinExistence type="inferred from homology"/>
<dbReference type="InterPro" id="IPR014001">
    <property type="entry name" value="Helicase_ATP-bd"/>
</dbReference>
<dbReference type="GO" id="GO:0051607">
    <property type="term" value="P:defense response to virus"/>
    <property type="evidence" value="ECO:0007669"/>
    <property type="project" value="UniProtKB-KW"/>
</dbReference>
<evidence type="ECO:0000313" key="13">
    <source>
        <dbReference type="EMBL" id="NMM61757.1"/>
    </source>
</evidence>
<keyword evidence="14" id="KW-1185">Reference proteome</keyword>
<comment type="caution">
    <text evidence="13">The sequence shown here is derived from an EMBL/GenBank/DDBJ whole genome shotgun (WGS) entry which is preliminary data.</text>
</comment>
<protein>
    <submittedName>
        <fullName evidence="13">CRISPR-associated helicase Cas3</fullName>
    </submittedName>
</protein>
<evidence type="ECO:0000256" key="6">
    <source>
        <dbReference type="ARBA" id="ARBA00022801"/>
    </source>
</evidence>
<evidence type="ECO:0000256" key="1">
    <source>
        <dbReference type="ARBA" id="ARBA00006847"/>
    </source>
</evidence>
<dbReference type="Pfam" id="PF22590">
    <property type="entry name" value="Cas3-like_C_2"/>
    <property type="match status" value="1"/>
</dbReference>
<dbReference type="Pfam" id="PF00270">
    <property type="entry name" value="DEAD"/>
    <property type="match status" value="1"/>
</dbReference>
<keyword evidence="4" id="KW-0479">Metal-binding</keyword>
<dbReference type="GO" id="GO:0004518">
    <property type="term" value="F:nuclease activity"/>
    <property type="evidence" value="ECO:0007669"/>
    <property type="project" value="UniProtKB-KW"/>
</dbReference>
<evidence type="ECO:0000259" key="10">
    <source>
        <dbReference type="PROSITE" id="PS51192"/>
    </source>
</evidence>
<comment type="similarity">
    <text evidence="2">In the central section; belongs to the CRISPR-associated helicase Cas3 family.</text>
</comment>
<gene>
    <name evidence="13" type="primary">cas3</name>
    <name evidence="13" type="ORF">HBE96_03450</name>
</gene>
<accession>A0A7Y0HMM8</accession>
<dbReference type="GO" id="GO:0004386">
    <property type="term" value="F:helicase activity"/>
    <property type="evidence" value="ECO:0007669"/>
    <property type="project" value="UniProtKB-KW"/>
</dbReference>
<keyword evidence="5" id="KW-0547">Nucleotide-binding</keyword>
<dbReference type="InterPro" id="IPR001650">
    <property type="entry name" value="Helicase_C-like"/>
</dbReference>
<dbReference type="PROSITE" id="PS51643">
    <property type="entry name" value="HD_CAS3"/>
    <property type="match status" value="1"/>
</dbReference>
<dbReference type="Proteomes" id="UP000537131">
    <property type="component" value="Unassembled WGS sequence"/>
</dbReference>
<dbReference type="SUPFAM" id="SSF52540">
    <property type="entry name" value="P-loop containing nucleoside triphosphate hydrolases"/>
    <property type="match status" value="1"/>
</dbReference>
<feature type="domain" description="HD Cas3-type" evidence="12">
    <location>
        <begin position="29"/>
        <end position="244"/>
    </location>
</feature>
<feature type="domain" description="Helicase C-terminal" evidence="11">
    <location>
        <begin position="551"/>
        <end position="715"/>
    </location>
</feature>
<dbReference type="GO" id="GO:0046872">
    <property type="term" value="F:metal ion binding"/>
    <property type="evidence" value="ECO:0007669"/>
    <property type="project" value="UniProtKB-KW"/>
</dbReference>
<keyword evidence="8" id="KW-0067">ATP-binding</keyword>
<dbReference type="InterPro" id="IPR054712">
    <property type="entry name" value="Cas3-like_dom"/>
</dbReference>
<keyword evidence="9" id="KW-0051">Antiviral defense</keyword>
<feature type="domain" description="Helicase ATP-binding" evidence="10">
    <location>
        <begin position="313"/>
        <end position="516"/>
    </location>
</feature>
<comment type="similarity">
    <text evidence="1">In the N-terminal section; belongs to the CRISPR-associated nuclease Cas3-HD family.</text>
</comment>
<evidence type="ECO:0000256" key="4">
    <source>
        <dbReference type="ARBA" id="ARBA00022723"/>
    </source>
</evidence>
<dbReference type="NCBIfam" id="TIGR01596">
    <property type="entry name" value="cas3_HD"/>
    <property type="match status" value="1"/>
</dbReference>
<organism evidence="13 14">
    <name type="scientific">Clostridium muellerianum</name>
    <dbReference type="NCBI Taxonomy" id="2716538"/>
    <lineage>
        <taxon>Bacteria</taxon>
        <taxon>Bacillati</taxon>
        <taxon>Bacillota</taxon>
        <taxon>Clostridia</taxon>
        <taxon>Eubacteriales</taxon>
        <taxon>Clostridiaceae</taxon>
        <taxon>Clostridium</taxon>
    </lineage>
</organism>
<name>A0A7Y0HMM8_9CLOT</name>
<dbReference type="CDD" id="cd09641">
    <property type="entry name" value="Cas3''_I"/>
    <property type="match status" value="1"/>
</dbReference>
<keyword evidence="6" id="KW-0378">Hydrolase</keyword>
<dbReference type="InterPro" id="IPR006483">
    <property type="entry name" value="CRISPR-assoc_Cas3_HD"/>
</dbReference>
<evidence type="ECO:0000256" key="9">
    <source>
        <dbReference type="ARBA" id="ARBA00023118"/>
    </source>
</evidence>
<evidence type="ECO:0000256" key="3">
    <source>
        <dbReference type="ARBA" id="ARBA00022722"/>
    </source>
</evidence>
<dbReference type="SMART" id="SM00490">
    <property type="entry name" value="HELICc"/>
    <property type="match status" value="1"/>
</dbReference>
<evidence type="ECO:0000259" key="11">
    <source>
        <dbReference type="PROSITE" id="PS51194"/>
    </source>
</evidence>
<dbReference type="RefSeq" id="WP_169296364.1">
    <property type="nucleotide sequence ID" value="NZ_JABBNI010000007.1"/>
</dbReference>
<dbReference type="PROSITE" id="PS51194">
    <property type="entry name" value="HELICASE_CTER"/>
    <property type="match status" value="1"/>
</dbReference>